<dbReference type="EMBL" id="GBXM01032104">
    <property type="protein sequence ID" value="JAH76473.1"/>
    <property type="molecule type" value="Transcribed_RNA"/>
</dbReference>
<organism evidence="1">
    <name type="scientific">Anguilla anguilla</name>
    <name type="common">European freshwater eel</name>
    <name type="synonym">Muraena anguilla</name>
    <dbReference type="NCBI Taxonomy" id="7936"/>
    <lineage>
        <taxon>Eukaryota</taxon>
        <taxon>Metazoa</taxon>
        <taxon>Chordata</taxon>
        <taxon>Craniata</taxon>
        <taxon>Vertebrata</taxon>
        <taxon>Euteleostomi</taxon>
        <taxon>Actinopterygii</taxon>
        <taxon>Neopterygii</taxon>
        <taxon>Teleostei</taxon>
        <taxon>Anguilliformes</taxon>
        <taxon>Anguillidae</taxon>
        <taxon>Anguilla</taxon>
    </lineage>
</organism>
<reference evidence="1" key="1">
    <citation type="submission" date="2014-11" db="EMBL/GenBank/DDBJ databases">
        <authorList>
            <person name="Amaro Gonzalez C."/>
        </authorList>
    </citation>
    <scope>NUCLEOTIDE SEQUENCE</scope>
</reference>
<accession>A0A0E9VGY0</accession>
<name>A0A0E9VGY0_ANGAN</name>
<protein>
    <submittedName>
        <fullName evidence="1">Uncharacterized protein</fullName>
    </submittedName>
</protein>
<sequence length="32" mass="4100">MKYYTLMKMIIIEDILRTKYFIQRLIFFIKII</sequence>
<dbReference type="AlphaFoldDB" id="A0A0E9VGY0"/>
<proteinExistence type="predicted"/>
<evidence type="ECO:0000313" key="1">
    <source>
        <dbReference type="EMBL" id="JAH76473.1"/>
    </source>
</evidence>
<reference evidence="1" key="2">
    <citation type="journal article" date="2015" name="Fish Shellfish Immunol.">
        <title>Early steps in the European eel (Anguilla anguilla)-Vibrio vulnificus interaction in the gills: Role of the RtxA13 toxin.</title>
        <authorList>
            <person name="Callol A."/>
            <person name="Pajuelo D."/>
            <person name="Ebbesson L."/>
            <person name="Teles M."/>
            <person name="MacKenzie S."/>
            <person name="Amaro C."/>
        </authorList>
    </citation>
    <scope>NUCLEOTIDE SEQUENCE</scope>
</reference>